<feature type="domain" description="GPI inositol-deacylase winged helix" evidence="4">
    <location>
        <begin position="620"/>
        <end position="700"/>
    </location>
</feature>
<feature type="domain" description="Nephrocystin 3-like N-terminal" evidence="5">
    <location>
        <begin position="333"/>
        <end position="497"/>
    </location>
</feature>
<protein>
    <submittedName>
        <fullName evidence="6">Uncharacterized protein</fullName>
    </submittedName>
</protein>
<sequence>MGLSSWFSSRFKKETRNPNLSDKQINDDASSIAPSAAHVHYDKADDKPSASNSHTDLISESQEVWEEAYTLVKNDESMRPIIEEYEAKMLSELQPLSGNAATNASLICDIASLNTDNRKRFMERLVYKEGVSSGRSKAVSQIATVFDSTEQIIGSVLDVYPPASVVWAGVCLVLKPVNLLRSDAWQSSEEYKKFKVPIRKEIVTLYGLVIEYQMLTFQTCNHRIRDFAKNAVGLSQWDEKIRAIISAEKRVDNFLNYDHKTNVLANLLDIKKVCENKLDSVIKVLNQHHEFMLEESLSNERNALIQDFKPNPNQHNYQAYRDYFDHIVAPLEGTNSGIRNDPRYKRWETGEDRLFLILANPGAGKSVFTKSLLQDLENQPESNPSTVCSFFFKDKSGQQNKANVALCKILYELFLAQGNLIDGVRDMVKPLDKEDLRLNLDKLWDIFEAAISQTAPFRSIIILLDALDEVDEDQIKNLLYRLQRFSNPAVKFLLTSRPTQAVLDMFQSQKDFILNMNDDVECNESLSRDVTKVATSRLDTFFRNNKIENGITKAKLRNTFKQHMSNNYTYLFVGLIFDYLDKQPMKRLPSQWIETFTTLPTTVYDTYRALLEDIPGNDRPDVKAMLQLVLAAQRPLTVREMNIALNVCTIDDVIDSTEDMELMQDAEDFKIWILKTCHFFLVTYDNRIHFIHQTVRDYLLPLKSSDDKRPEWLTDDFSEEACHQTIMKTCIKYISAPFIQRPAIASLKDFFDAPLPTQLETQQWFRQTLEFGEYAFTQWLMHLDFIRNREHKEWPEALETVQKQFVFMPFDFAELCFCCSSFPSKREVEVFRDMPLLGEKDSNDHRDLTLDCLAKGLVTRYLKTSISSELHYAISLSEELISRTDSTDARLSRRLIDISRAYLIAHDDSSKFHYVESGLDSAERAVQVTSPGHINRPRALQVRADALGKRYFADPGLTGDDINKAIHDIEEALNTTSPYVLDDQDKAFFLHSKAVYYGYRSRQGTDSSLKDLDKAIKVAREAVDMLSPTSLRRDSALHTLSVWLGARAEETREIEHIDEAIRVDKLALGSVLPQQQRTTSTDHFSSLRGLVAHLLLRYTFTESLEDLRESLEVAEYALRVIPKHHDTYLGCKRVYIRLLELADDVGLEYEDVRLNI</sequence>
<comment type="caution">
    <text evidence="6">The sequence shown here is derived from an EMBL/GenBank/DDBJ whole genome shotgun (WGS) entry which is preliminary data.</text>
</comment>
<evidence type="ECO:0000259" key="3">
    <source>
        <dbReference type="Pfam" id="PF17100"/>
    </source>
</evidence>
<dbReference type="EMBL" id="LFMY01000009">
    <property type="protein sequence ID" value="OKL58612.1"/>
    <property type="molecule type" value="Genomic_DNA"/>
</dbReference>
<dbReference type="InterPro" id="IPR054471">
    <property type="entry name" value="GPIID_WHD"/>
</dbReference>
<dbReference type="AlphaFoldDB" id="A0A225AC29"/>
<dbReference type="STRING" id="1441469.A0A225AC29"/>
<evidence type="ECO:0000313" key="7">
    <source>
        <dbReference type="Proteomes" id="UP000214365"/>
    </source>
</evidence>
<evidence type="ECO:0000259" key="5">
    <source>
        <dbReference type="Pfam" id="PF24883"/>
    </source>
</evidence>
<dbReference type="Pfam" id="PF22939">
    <property type="entry name" value="WHD_GPIID"/>
    <property type="match status" value="1"/>
</dbReference>
<dbReference type="InterPro" id="IPR011990">
    <property type="entry name" value="TPR-like_helical_dom_sf"/>
</dbReference>
<accession>A0A225AC29</accession>
<evidence type="ECO:0000256" key="1">
    <source>
        <dbReference type="ARBA" id="ARBA00022737"/>
    </source>
</evidence>
<feature type="compositionally biased region" description="Polar residues" evidence="2">
    <location>
        <begin position="17"/>
        <end position="33"/>
    </location>
</feature>
<dbReference type="InterPro" id="IPR056884">
    <property type="entry name" value="NPHP3-like_N"/>
</dbReference>
<dbReference type="PANTHER" id="PTHR10039:SF14">
    <property type="entry name" value="NACHT DOMAIN-CONTAINING PROTEIN"/>
    <property type="match status" value="1"/>
</dbReference>
<dbReference type="Pfam" id="PF24883">
    <property type="entry name" value="NPHP3_N"/>
    <property type="match status" value="1"/>
</dbReference>
<dbReference type="SUPFAM" id="SSF52540">
    <property type="entry name" value="P-loop containing nucleoside triphosphate hydrolases"/>
    <property type="match status" value="1"/>
</dbReference>
<dbReference type="OrthoDB" id="163438at2759"/>
<evidence type="ECO:0000313" key="6">
    <source>
        <dbReference type="EMBL" id="OKL58612.1"/>
    </source>
</evidence>
<keyword evidence="7" id="KW-1185">Reference proteome</keyword>
<dbReference type="InterPro" id="IPR027417">
    <property type="entry name" value="P-loop_NTPase"/>
</dbReference>
<organism evidence="6 7">
    <name type="scientific">Talaromyces atroroseus</name>
    <dbReference type="NCBI Taxonomy" id="1441469"/>
    <lineage>
        <taxon>Eukaryota</taxon>
        <taxon>Fungi</taxon>
        <taxon>Dikarya</taxon>
        <taxon>Ascomycota</taxon>
        <taxon>Pezizomycotina</taxon>
        <taxon>Eurotiomycetes</taxon>
        <taxon>Eurotiomycetidae</taxon>
        <taxon>Eurotiales</taxon>
        <taxon>Trichocomaceae</taxon>
        <taxon>Talaromyces</taxon>
        <taxon>Talaromyces sect. Trachyspermi</taxon>
    </lineage>
</organism>
<reference evidence="6 7" key="1">
    <citation type="submission" date="2015-06" db="EMBL/GenBank/DDBJ databases">
        <title>Talaromyces atroroseus IBT 11181 draft genome.</title>
        <authorList>
            <person name="Rasmussen K.B."/>
            <person name="Rasmussen S."/>
            <person name="Petersen B."/>
            <person name="Sicheritz-Ponten T."/>
            <person name="Mortensen U.H."/>
            <person name="Thrane U."/>
        </authorList>
    </citation>
    <scope>NUCLEOTIDE SEQUENCE [LARGE SCALE GENOMIC DNA]</scope>
    <source>
        <strain evidence="6 7">IBT 11181</strain>
    </source>
</reference>
<evidence type="ECO:0000259" key="4">
    <source>
        <dbReference type="Pfam" id="PF22939"/>
    </source>
</evidence>
<dbReference type="Gene3D" id="3.40.50.300">
    <property type="entry name" value="P-loop containing nucleotide triphosphate hydrolases"/>
    <property type="match status" value="1"/>
</dbReference>
<gene>
    <name evidence="6" type="ORF">UA08_06176</name>
</gene>
<dbReference type="Gene3D" id="1.25.40.10">
    <property type="entry name" value="Tetratricopeptide repeat domain"/>
    <property type="match status" value="1"/>
</dbReference>
<proteinExistence type="predicted"/>
<dbReference type="PANTHER" id="PTHR10039">
    <property type="entry name" value="AMELOGENIN"/>
    <property type="match status" value="1"/>
</dbReference>
<dbReference type="GeneID" id="31005932"/>
<feature type="domain" description="NWD NACHT-NTPase N-terminal" evidence="3">
    <location>
        <begin position="62"/>
        <end position="175"/>
    </location>
</feature>
<dbReference type="InterPro" id="IPR031359">
    <property type="entry name" value="NACHT_N"/>
</dbReference>
<dbReference type="Pfam" id="PF17100">
    <property type="entry name" value="NACHT_N"/>
    <property type="match status" value="1"/>
</dbReference>
<keyword evidence="1" id="KW-0677">Repeat</keyword>
<dbReference type="Proteomes" id="UP000214365">
    <property type="component" value="Unassembled WGS sequence"/>
</dbReference>
<evidence type="ECO:0000256" key="2">
    <source>
        <dbReference type="SAM" id="MobiDB-lite"/>
    </source>
</evidence>
<feature type="region of interest" description="Disordered" evidence="2">
    <location>
        <begin position="1"/>
        <end position="35"/>
    </location>
</feature>
<name>A0A225AC29_TALAT</name>
<dbReference type="RefSeq" id="XP_020118733.1">
    <property type="nucleotide sequence ID" value="XM_020268471.1"/>
</dbReference>